<comment type="caution">
    <text evidence="9">The sequence shown here is derived from an EMBL/GenBank/DDBJ whole genome shotgun (WGS) entry which is preliminary data.</text>
</comment>
<feature type="transmembrane region" description="Helical" evidence="7">
    <location>
        <begin position="154"/>
        <end position="177"/>
    </location>
</feature>
<dbReference type="PANTHER" id="PTHR30353:SF15">
    <property type="entry name" value="INNER MEMBRANE PROTEIN YABI"/>
    <property type="match status" value="1"/>
</dbReference>
<evidence type="ECO:0000256" key="7">
    <source>
        <dbReference type="SAM" id="Phobius"/>
    </source>
</evidence>
<dbReference type="GO" id="GO:0005886">
    <property type="term" value="C:plasma membrane"/>
    <property type="evidence" value="ECO:0007669"/>
    <property type="project" value="UniProtKB-SubCell"/>
</dbReference>
<keyword evidence="4 7" id="KW-0812">Transmembrane</keyword>
<evidence type="ECO:0000313" key="10">
    <source>
        <dbReference type="Proteomes" id="UP000297693"/>
    </source>
</evidence>
<keyword evidence="5 7" id="KW-1133">Transmembrane helix</keyword>
<evidence type="ECO:0000313" key="9">
    <source>
        <dbReference type="EMBL" id="TGL59660.1"/>
    </source>
</evidence>
<dbReference type="GO" id="GO:0005524">
    <property type="term" value="F:ATP binding"/>
    <property type="evidence" value="ECO:0007669"/>
    <property type="project" value="InterPro"/>
</dbReference>
<evidence type="ECO:0000256" key="3">
    <source>
        <dbReference type="ARBA" id="ARBA00022475"/>
    </source>
</evidence>
<organism evidence="9 10">
    <name type="scientific">Leptospira ognonensis</name>
    <dbReference type="NCBI Taxonomy" id="2484945"/>
    <lineage>
        <taxon>Bacteria</taxon>
        <taxon>Pseudomonadati</taxon>
        <taxon>Spirochaetota</taxon>
        <taxon>Spirochaetia</taxon>
        <taxon>Leptospirales</taxon>
        <taxon>Leptospiraceae</taxon>
        <taxon>Leptospira</taxon>
    </lineage>
</organism>
<feature type="domain" description="VTT" evidence="8">
    <location>
        <begin position="17"/>
        <end position="139"/>
    </location>
</feature>
<dbReference type="OrthoDB" id="9775266at2"/>
<dbReference type="InterPro" id="IPR032818">
    <property type="entry name" value="DedA-like"/>
</dbReference>
<gene>
    <name evidence="9" type="ORF">EHQ58_07905</name>
</gene>
<dbReference type="PANTHER" id="PTHR30353">
    <property type="entry name" value="INNER MEMBRANE PROTEIN DEDA-RELATED"/>
    <property type="match status" value="1"/>
</dbReference>
<evidence type="ECO:0000256" key="5">
    <source>
        <dbReference type="ARBA" id="ARBA00022989"/>
    </source>
</evidence>
<accession>A0A4R9K3Z2</accession>
<name>A0A4R9K3Z2_9LEPT</name>
<dbReference type="Proteomes" id="UP000297693">
    <property type="component" value="Unassembled WGS sequence"/>
</dbReference>
<keyword evidence="6 7" id="KW-0472">Membrane</keyword>
<dbReference type="EMBL" id="RQGD01000023">
    <property type="protein sequence ID" value="TGL59660.1"/>
    <property type="molecule type" value="Genomic_DNA"/>
</dbReference>
<sequence length="534" mass="62047">MNHFFFILFSTLISEDITCISTGILIQQGLLDPIVGVTACTLGIFIGDFLLYLTGKELHGFLRKRKSFQFLFESATYEKLSENLENNYARTIFLSRFMPGTRLPIYTFAGMISKSNLPFLLYTFVASVLWTPLMILISYYYGEAFKIFYESNQFYLFLFMCIGSLFLLYQILLFSIIKRRREEILLSISKISRLEFWPMWAFYIPLVPYVCYLMIRYGSIRNISISNPGIPFSGIANESKSEILSQLPKEYIAKFALIKYGNQKEIETQFENAIKENNFKFPLILKPDVGERGAGVKLIHSVKDLMPAILDSKVDCILQEYHPGPFELGIFYTRIPSENKGKIFSITDKIFPFVIGDEKRTLSELIVTHPRYRFQKEVFLTRLSKNLKYIPKEGEIYSLGFAGNHIQGCLFCDGAHLFTEILEAKIDTISKEFKGFFFGRYDIRYANVEDLKNGKNFKIIELNGAMSESTNLYDPKFSILKSYQILFKQWKTLFIISHMNLQLGQVPPTWKSFFDMMKEYNQYKKQIDPLAKSM</sequence>
<dbReference type="RefSeq" id="WP_135623350.1">
    <property type="nucleotide sequence ID" value="NZ_RQGD01000023.1"/>
</dbReference>
<dbReference type="Gene3D" id="3.30.1490.20">
    <property type="entry name" value="ATP-grasp fold, A domain"/>
    <property type="match status" value="1"/>
</dbReference>
<protein>
    <submittedName>
        <fullName evidence="9">SNARE-like domain protein</fullName>
    </submittedName>
</protein>
<proteinExistence type="inferred from homology"/>
<dbReference type="InterPro" id="IPR032816">
    <property type="entry name" value="VTT_dom"/>
</dbReference>
<feature type="transmembrane region" description="Helical" evidence="7">
    <location>
        <begin position="197"/>
        <end position="215"/>
    </location>
</feature>
<comment type="similarity">
    <text evidence="2">Belongs to the DedA family.</text>
</comment>
<keyword evidence="3" id="KW-1003">Cell membrane</keyword>
<evidence type="ECO:0000259" key="8">
    <source>
        <dbReference type="Pfam" id="PF09335"/>
    </source>
</evidence>
<keyword evidence="10" id="KW-1185">Reference proteome</keyword>
<feature type="transmembrane region" description="Helical" evidence="7">
    <location>
        <begin position="119"/>
        <end position="142"/>
    </location>
</feature>
<reference evidence="9" key="1">
    <citation type="journal article" date="2019" name="PLoS Negl. Trop. Dis.">
        <title>Revisiting the worldwide diversity of Leptospira species in the environment.</title>
        <authorList>
            <person name="Vincent A.T."/>
            <person name="Schiettekatte O."/>
            <person name="Bourhy P."/>
            <person name="Veyrier F.J."/>
            <person name="Picardeau M."/>
        </authorList>
    </citation>
    <scope>NUCLEOTIDE SEQUENCE [LARGE SCALE GENOMIC DNA]</scope>
    <source>
        <strain evidence="9">201702476</strain>
    </source>
</reference>
<dbReference type="Pfam" id="PF09335">
    <property type="entry name" value="VTT_dom"/>
    <property type="match status" value="1"/>
</dbReference>
<comment type="subcellular location">
    <subcellularLocation>
        <location evidence="1">Cell membrane</location>
        <topology evidence="1">Multi-pass membrane protein</topology>
    </subcellularLocation>
</comment>
<evidence type="ECO:0000256" key="2">
    <source>
        <dbReference type="ARBA" id="ARBA00010792"/>
    </source>
</evidence>
<dbReference type="AlphaFoldDB" id="A0A4R9K3Z2"/>
<evidence type="ECO:0000256" key="6">
    <source>
        <dbReference type="ARBA" id="ARBA00023136"/>
    </source>
</evidence>
<dbReference type="SUPFAM" id="SSF56059">
    <property type="entry name" value="Glutathione synthetase ATP-binding domain-like"/>
    <property type="match status" value="1"/>
</dbReference>
<evidence type="ECO:0000256" key="1">
    <source>
        <dbReference type="ARBA" id="ARBA00004651"/>
    </source>
</evidence>
<evidence type="ECO:0000256" key="4">
    <source>
        <dbReference type="ARBA" id="ARBA00022692"/>
    </source>
</evidence>
<feature type="transmembrane region" description="Helical" evidence="7">
    <location>
        <begin position="35"/>
        <end position="55"/>
    </location>
</feature>
<dbReference type="InterPro" id="IPR013815">
    <property type="entry name" value="ATP_grasp_subdomain_1"/>
</dbReference>